<dbReference type="EMBL" id="JACVHF010000002">
    <property type="protein sequence ID" value="MBC9783475.1"/>
    <property type="molecule type" value="Genomic_DNA"/>
</dbReference>
<accession>A0ABR7T0M4</accession>
<gene>
    <name evidence="1" type="ORF">H1S01_02985</name>
</gene>
<comment type="caution">
    <text evidence="1">The sequence shown here is derived from an EMBL/GenBank/DDBJ whole genome shotgun (WGS) entry which is preliminary data.</text>
</comment>
<keyword evidence="2" id="KW-1185">Reference proteome</keyword>
<reference evidence="1 2" key="1">
    <citation type="submission" date="2020-07" db="EMBL/GenBank/DDBJ databases">
        <title>Draft whole-genome sequence of Heliobacterium chlorum DSM 3682, type strain.</title>
        <authorList>
            <person name="Kyndt J.A."/>
            <person name="Meyer T.E."/>
            <person name="Imhoff J.F."/>
        </authorList>
    </citation>
    <scope>NUCLEOTIDE SEQUENCE [LARGE SCALE GENOMIC DNA]</scope>
    <source>
        <strain evidence="1 2">DSM 3682</strain>
    </source>
</reference>
<dbReference type="Proteomes" id="UP000617402">
    <property type="component" value="Unassembled WGS sequence"/>
</dbReference>
<organism evidence="1 2">
    <name type="scientific">Heliobacterium chlorum</name>
    <dbReference type="NCBI Taxonomy" id="2698"/>
    <lineage>
        <taxon>Bacteria</taxon>
        <taxon>Bacillati</taxon>
        <taxon>Bacillota</taxon>
        <taxon>Clostridia</taxon>
        <taxon>Eubacteriales</taxon>
        <taxon>Heliobacteriaceae</taxon>
        <taxon>Heliobacterium</taxon>
    </lineage>
</organism>
<evidence type="ECO:0000313" key="2">
    <source>
        <dbReference type="Proteomes" id="UP000617402"/>
    </source>
</evidence>
<proteinExistence type="predicted"/>
<sequence>MPDKSMKDLLIYECPEIKEFLDENGFEHLHVRKYGKHLIIYSIEDEEKVSRARFTLMKNGDFTLEMIDHRETWFPTPYRGSTKELLIQLTQQFSFALAKF</sequence>
<evidence type="ECO:0000313" key="1">
    <source>
        <dbReference type="EMBL" id="MBC9783475.1"/>
    </source>
</evidence>
<name>A0ABR7T0M4_HELCL</name>
<protein>
    <submittedName>
        <fullName evidence="1">Uncharacterized protein</fullName>
    </submittedName>
</protein>
<dbReference type="RefSeq" id="WP_188038636.1">
    <property type="nucleotide sequence ID" value="NZ_JACVHF010000002.1"/>
</dbReference>